<organism evidence="1 2">
    <name type="scientific">Peteryoungia desertarenae</name>
    <dbReference type="NCBI Taxonomy" id="1813451"/>
    <lineage>
        <taxon>Bacteria</taxon>
        <taxon>Pseudomonadati</taxon>
        <taxon>Pseudomonadota</taxon>
        <taxon>Alphaproteobacteria</taxon>
        <taxon>Hyphomicrobiales</taxon>
        <taxon>Rhizobiaceae</taxon>
        <taxon>Peteryoungia</taxon>
    </lineage>
</organism>
<gene>
    <name evidence="1" type="ORF">FE840_011590</name>
</gene>
<dbReference type="RefSeq" id="WP_138289414.1">
    <property type="nucleotide sequence ID" value="NZ_CP058350.1"/>
</dbReference>
<dbReference type="Gene3D" id="3.40.50.1000">
    <property type="entry name" value="HAD superfamily/HAD-like"/>
    <property type="match status" value="1"/>
</dbReference>
<protein>
    <submittedName>
        <fullName evidence="1">Uncharacterized protein</fullName>
    </submittedName>
</protein>
<evidence type="ECO:0000313" key="2">
    <source>
        <dbReference type="Proteomes" id="UP000308530"/>
    </source>
</evidence>
<dbReference type="SUPFAM" id="SSF56784">
    <property type="entry name" value="HAD-like"/>
    <property type="match status" value="1"/>
</dbReference>
<dbReference type="InterPro" id="IPR023214">
    <property type="entry name" value="HAD_sf"/>
</dbReference>
<evidence type="ECO:0000313" key="1">
    <source>
        <dbReference type="EMBL" id="QLF70127.1"/>
    </source>
</evidence>
<sequence>MTLSVDQVTLRDRPLLVCDVDDVVLQFTTPLSDFLESLGHRLLQRSYRLHGNVVSADDETPLEGALVSQLLERFFAEQHQWQTPFSDATKALAELSKAMDLVFLTAMPPAHAELRRQLLDAHQLHYPLISTEDAKGPIVAKLHANRPLPVVFIDDMVHNLHSVGDHLPESLLIYLPPDVEIHRHAPPHLPHVKRAGSWKHAQALIVEHLRQQEGQKA</sequence>
<keyword evidence="2" id="KW-1185">Reference proteome</keyword>
<dbReference type="InterPro" id="IPR036412">
    <property type="entry name" value="HAD-like_sf"/>
</dbReference>
<dbReference type="EMBL" id="CP058350">
    <property type="protein sequence ID" value="QLF70127.1"/>
    <property type="molecule type" value="Genomic_DNA"/>
</dbReference>
<dbReference type="Proteomes" id="UP000308530">
    <property type="component" value="Chromosome"/>
</dbReference>
<proteinExistence type="predicted"/>
<name>A0ABX6QPE9_9HYPH</name>
<reference evidence="1 2" key="1">
    <citation type="submission" date="2020-06" db="EMBL/GenBank/DDBJ databases">
        <title>Genome sequence of Rhizobium sp strain ADMK78.</title>
        <authorList>
            <person name="Rahi P."/>
        </authorList>
    </citation>
    <scope>NUCLEOTIDE SEQUENCE [LARGE SCALE GENOMIC DNA]</scope>
    <source>
        <strain evidence="1 2">ADMK78</strain>
    </source>
</reference>
<accession>A0ABX6QPE9</accession>